<evidence type="ECO:0000313" key="3">
    <source>
        <dbReference type="Proteomes" id="UP001501845"/>
    </source>
</evidence>
<protein>
    <submittedName>
        <fullName evidence="2">Uncharacterized protein</fullName>
    </submittedName>
</protein>
<sequence length="86" mass="8853">MHETHMDNRSLPRGGRSAGGPASGGRAVGGAHRRARRRPGGATGAAGFGLAGPHERLEVLDGTLRAELGEGTFRLTAEVPLEEVTA</sequence>
<dbReference type="RefSeq" id="WP_346156365.1">
    <property type="nucleotide sequence ID" value="NZ_BAABBU010000013.1"/>
</dbReference>
<dbReference type="Proteomes" id="UP001501845">
    <property type="component" value="Unassembled WGS sequence"/>
</dbReference>
<name>A0ABP7YCR4_9ACTN</name>
<accession>A0ABP7YCR4</accession>
<evidence type="ECO:0000256" key="1">
    <source>
        <dbReference type="SAM" id="MobiDB-lite"/>
    </source>
</evidence>
<dbReference type="EMBL" id="BAABBU010000013">
    <property type="protein sequence ID" value="GAA4134182.1"/>
    <property type="molecule type" value="Genomic_DNA"/>
</dbReference>
<gene>
    <name evidence="2" type="ORF">GCM10022285_26560</name>
</gene>
<comment type="caution">
    <text evidence="2">The sequence shown here is derived from an EMBL/GenBank/DDBJ whole genome shotgun (WGS) entry which is preliminary data.</text>
</comment>
<keyword evidence="3" id="KW-1185">Reference proteome</keyword>
<reference evidence="3" key="1">
    <citation type="journal article" date="2019" name="Int. J. Syst. Evol. Microbiol.">
        <title>The Global Catalogue of Microorganisms (GCM) 10K type strain sequencing project: providing services to taxonomists for standard genome sequencing and annotation.</title>
        <authorList>
            <consortium name="The Broad Institute Genomics Platform"/>
            <consortium name="The Broad Institute Genome Sequencing Center for Infectious Disease"/>
            <person name="Wu L."/>
            <person name="Ma J."/>
        </authorList>
    </citation>
    <scope>NUCLEOTIDE SEQUENCE [LARGE SCALE GENOMIC DNA]</scope>
    <source>
        <strain evidence="3">JCM 17589</strain>
    </source>
</reference>
<feature type="compositionally biased region" description="Gly residues" evidence="1">
    <location>
        <begin position="41"/>
        <end position="50"/>
    </location>
</feature>
<evidence type="ECO:0000313" key="2">
    <source>
        <dbReference type="EMBL" id="GAA4134182.1"/>
    </source>
</evidence>
<feature type="region of interest" description="Disordered" evidence="1">
    <location>
        <begin position="1"/>
        <end position="52"/>
    </location>
</feature>
<proteinExistence type="predicted"/>
<feature type="compositionally biased region" description="Basic and acidic residues" evidence="1">
    <location>
        <begin position="1"/>
        <end position="10"/>
    </location>
</feature>
<organism evidence="2 3">
    <name type="scientific">Streptomyces tunisiensis</name>
    <dbReference type="NCBI Taxonomy" id="948699"/>
    <lineage>
        <taxon>Bacteria</taxon>
        <taxon>Bacillati</taxon>
        <taxon>Actinomycetota</taxon>
        <taxon>Actinomycetes</taxon>
        <taxon>Kitasatosporales</taxon>
        <taxon>Streptomycetaceae</taxon>
        <taxon>Streptomyces</taxon>
    </lineage>
</organism>
<feature type="compositionally biased region" description="Gly residues" evidence="1">
    <location>
        <begin position="16"/>
        <end position="28"/>
    </location>
</feature>